<gene>
    <name evidence="3" type="ORF">LEP1GSC029_2635</name>
</gene>
<dbReference type="Pfam" id="PF04773">
    <property type="entry name" value="FecR"/>
    <property type="match status" value="1"/>
</dbReference>
<sequence length="395" mass="45166">MNLKRYMGNAMQKFFFSIFFICILVLNLFFSCNLIAYLFLSKEIVPSKMIIIFHTGEIEIVRYGKILPSSIGLILQECDLIRTFSGSVDIQSGNGNLIRIKPYTEIILKNLPNKQHKETNLYFQSGELLVKTNKLKTDESFFISTSTTVAGVRGSSFSLKLEEGSQSPEVKVYEGAVGMNFKIPNKILEEIKTMNEEIYDEFIMFLKKNEVVLDKGEVSLIKPSLDRMIQLILTKVENKEDISREFASIQKIENFSLQKTTFVETPQEIAEIETLVYADRILVDQALAEQDSNEVQPFISSISSEIQRDQSFKLDQALNKIQAKIERNVLKYESEIYEYYNVLETVVKEDGSKLSGAIVAQVGDTLILHTPKGAIRLNKNEIDYIDYQNSRMKDK</sequence>
<keyword evidence="1" id="KW-0472">Membrane</keyword>
<organism evidence="3 4">
    <name type="scientific">Leptospira interrogans str. 2002000626</name>
    <dbReference type="NCBI Taxonomy" id="996803"/>
    <lineage>
        <taxon>Bacteria</taxon>
        <taxon>Pseudomonadati</taxon>
        <taxon>Spirochaetota</taxon>
        <taxon>Spirochaetia</taxon>
        <taxon>Leptospirales</taxon>
        <taxon>Leptospiraceae</taxon>
        <taxon>Leptospira</taxon>
    </lineage>
</organism>
<keyword evidence="1" id="KW-1133">Transmembrane helix</keyword>
<protein>
    <submittedName>
        <fullName evidence="3">Sigma factor regulatory protein, FecR/PupR family</fullName>
    </submittedName>
</protein>
<comment type="caution">
    <text evidence="3">The sequence shown here is derived from an EMBL/GenBank/DDBJ whole genome shotgun (WGS) entry which is preliminary data.</text>
</comment>
<evidence type="ECO:0000256" key="1">
    <source>
        <dbReference type="SAM" id="Phobius"/>
    </source>
</evidence>
<proteinExistence type="predicted"/>
<dbReference type="AlphaFoldDB" id="A0A829D0Z8"/>
<accession>A0A829D0Z8</accession>
<evidence type="ECO:0000313" key="3">
    <source>
        <dbReference type="EMBL" id="EMY05892.1"/>
    </source>
</evidence>
<dbReference type="EMBL" id="AFJL02000062">
    <property type="protein sequence ID" value="EMY05892.1"/>
    <property type="molecule type" value="Genomic_DNA"/>
</dbReference>
<evidence type="ECO:0000313" key="4">
    <source>
        <dbReference type="Proteomes" id="UP000012329"/>
    </source>
</evidence>
<keyword evidence="1" id="KW-0812">Transmembrane</keyword>
<dbReference type="PANTHER" id="PTHR38731">
    <property type="entry name" value="LIPL45-RELATED LIPOPROTEIN-RELATED"/>
    <property type="match status" value="1"/>
</dbReference>
<dbReference type="Proteomes" id="UP000012329">
    <property type="component" value="Unassembled WGS sequence"/>
</dbReference>
<reference evidence="3 4" key="1">
    <citation type="submission" date="2013-02" db="EMBL/GenBank/DDBJ databases">
        <authorList>
            <person name="Harkins D.M."/>
            <person name="Durkin A.S."/>
            <person name="Brinkac L.M."/>
            <person name="Haft D.H."/>
            <person name="Selengut J.D."/>
            <person name="Sanka R."/>
            <person name="DePew J."/>
            <person name="Purushe J."/>
            <person name="Whelen A.C."/>
            <person name="Vinetz J.M."/>
            <person name="Sutton G.G."/>
            <person name="Nierman W.C."/>
            <person name="Fouts D.E."/>
        </authorList>
    </citation>
    <scope>NUCLEOTIDE SEQUENCE [LARGE SCALE GENOMIC DNA]</scope>
    <source>
        <strain evidence="3 4">2002000626</strain>
    </source>
</reference>
<dbReference type="PANTHER" id="PTHR38731:SF1">
    <property type="entry name" value="FECR PROTEIN DOMAIN-CONTAINING PROTEIN"/>
    <property type="match status" value="1"/>
</dbReference>
<dbReference type="InterPro" id="IPR006860">
    <property type="entry name" value="FecR"/>
</dbReference>
<feature type="transmembrane region" description="Helical" evidence="1">
    <location>
        <begin position="14"/>
        <end position="40"/>
    </location>
</feature>
<dbReference type="PROSITE" id="PS51257">
    <property type="entry name" value="PROKAR_LIPOPROTEIN"/>
    <property type="match status" value="1"/>
</dbReference>
<evidence type="ECO:0000259" key="2">
    <source>
        <dbReference type="Pfam" id="PF04773"/>
    </source>
</evidence>
<feature type="domain" description="FecR protein" evidence="2">
    <location>
        <begin position="80"/>
        <end position="177"/>
    </location>
</feature>
<name>A0A829D0Z8_LEPIR</name>
<dbReference type="Gene3D" id="2.60.120.1440">
    <property type="match status" value="1"/>
</dbReference>